<accession>A0A1H6NUJ1</accession>
<sequence length="150" mass="16454">MSATRVNLDAISQSAKLDSATQENTLETYGGAYRDLLGYVPPRIQSRFGITGVLDPELVQMQEAMRSHVMDTPHLDPKMVQIILFGMLLMDGNDAAETHCLAARRCGASWEELQATISLCFLFRGLPAANRGADLLARVATREEPAVYPT</sequence>
<dbReference type="SUPFAM" id="SSF69118">
    <property type="entry name" value="AhpD-like"/>
    <property type="match status" value="1"/>
</dbReference>
<evidence type="ECO:0000313" key="3">
    <source>
        <dbReference type="Proteomes" id="UP000182272"/>
    </source>
</evidence>
<dbReference type="RefSeq" id="WP_019362339.1">
    <property type="nucleotide sequence ID" value="NZ_CP087202.1"/>
</dbReference>
<evidence type="ECO:0000259" key="1">
    <source>
        <dbReference type="Pfam" id="PF02627"/>
    </source>
</evidence>
<reference evidence="2 3" key="1">
    <citation type="submission" date="2016-10" db="EMBL/GenBank/DDBJ databases">
        <authorList>
            <person name="de Groot N.N."/>
        </authorList>
    </citation>
    <scope>NUCLEOTIDE SEQUENCE [LARGE SCALE GENOMIC DNA]</scope>
    <source>
        <strain evidence="2 3">LMG 2158</strain>
    </source>
</reference>
<dbReference type="GO" id="GO:0051920">
    <property type="term" value="F:peroxiredoxin activity"/>
    <property type="evidence" value="ECO:0007669"/>
    <property type="project" value="InterPro"/>
</dbReference>
<name>A0A1H6NUJ1_9PSED</name>
<dbReference type="Proteomes" id="UP000182272">
    <property type="component" value="Chromosome I"/>
</dbReference>
<dbReference type="EMBL" id="LT629972">
    <property type="protein sequence ID" value="SEI20265.1"/>
    <property type="molecule type" value="Genomic_DNA"/>
</dbReference>
<dbReference type="OrthoDB" id="8526252at2"/>
<evidence type="ECO:0000313" key="2">
    <source>
        <dbReference type="EMBL" id="SEI20265.1"/>
    </source>
</evidence>
<protein>
    <submittedName>
        <fullName evidence="2">Carboxymuconolactone decarboxylase family protein</fullName>
    </submittedName>
</protein>
<proteinExistence type="predicted"/>
<dbReference type="Gene3D" id="1.20.1290.10">
    <property type="entry name" value="AhpD-like"/>
    <property type="match status" value="1"/>
</dbReference>
<dbReference type="InterPro" id="IPR029032">
    <property type="entry name" value="AhpD-like"/>
</dbReference>
<organism evidence="2 3">
    <name type="scientific">Pseudomonas asplenii</name>
    <dbReference type="NCBI Taxonomy" id="53407"/>
    <lineage>
        <taxon>Bacteria</taxon>
        <taxon>Pseudomonadati</taxon>
        <taxon>Pseudomonadota</taxon>
        <taxon>Gammaproteobacteria</taxon>
        <taxon>Pseudomonadales</taxon>
        <taxon>Pseudomonadaceae</taxon>
        <taxon>Pseudomonas</taxon>
    </lineage>
</organism>
<feature type="domain" description="Carboxymuconolactone decarboxylase-like" evidence="1">
    <location>
        <begin position="56"/>
        <end position="135"/>
    </location>
</feature>
<dbReference type="InterPro" id="IPR003779">
    <property type="entry name" value="CMD-like"/>
</dbReference>
<dbReference type="AlphaFoldDB" id="A0A1H6NUJ1"/>
<gene>
    <name evidence="2" type="ORF">SAMN05216581_4173</name>
</gene>
<dbReference type="Pfam" id="PF02627">
    <property type="entry name" value="CMD"/>
    <property type="match status" value="1"/>
</dbReference>